<evidence type="ECO:0000313" key="3">
    <source>
        <dbReference type="Proteomes" id="UP000646365"/>
    </source>
</evidence>
<dbReference type="Gene3D" id="3.60.60.10">
    <property type="entry name" value="Penicillin V Acylase, Chain A"/>
    <property type="match status" value="1"/>
</dbReference>
<dbReference type="InterPro" id="IPR047794">
    <property type="entry name" value="C45_proenzyme-like"/>
</dbReference>
<comment type="caution">
    <text evidence="2">The sequence shown here is derived from an EMBL/GenBank/DDBJ whole genome shotgun (WGS) entry which is preliminary data.</text>
</comment>
<dbReference type="InterPro" id="IPR029055">
    <property type="entry name" value="Ntn_hydrolases_N"/>
</dbReference>
<reference evidence="2" key="2">
    <citation type="submission" date="2020-09" db="EMBL/GenBank/DDBJ databases">
        <authorList>
            <person name="Sun Q."/>
            <person name="Zhou Y."/>
        </authorList>
    </citation>
    <scope>NUCLEOTIDE SEQUENCE</scope>
    <source>
        <strain evidence="2">CGMCC 1.15725</strain>
    </source>
</reference>
<evidence type="ECO:0000259" key="1">
    <source>
        <dbReference type="Pfam" id="PF03417"/>
    </source>
</evidence>
<dbReference type="Proteomes" id="UP000646365">
    <property type="component" value="Unassembled WGS sequence"/>
</dbReference>
<dbReference type="RefSeq" id="WP_189050960.1">
    <property type="nucleotide sequence ID" value="NZ_BMJQ01000015.1"/>
</dbReference>
<keyword evidence="3" id="KW-1185">Reference proteome</keyword>
<accession>A0A8J2YY11</accession>
<sequence length="331" mass="36320">MRKRFVFAQEDRPGTAWATRFAAGRDEARRWYLGQGLAEPPSAAECRAAVRQHMPELLAEYDRACALVGADDLAHRILSHYRPPPLAHGCSQAVWLGPGGPALVRNYDFALEIVSDRFELTRWFGRRVIAKAQRPWGGVIDGMNEDGLVASLTYGGSKAQGLGFSILLMLRYVLETCRQVDEAIEALLRIPVALSQNVTLLDRTGAYATLYLGPGRSPAVTTARVCTNHQETPDPAIHADSIRRHHVLETALAHPATTLESLTARLLQPPLLARRKASATVYTAVYRPAEGRVEYLWPGTRRSQSFERFEAGAHVEDYGALADPAGNAAAS</sequence>
<organism evidence="2 3">
    <name type="scientific">Aliidongia dinghuensis</name>
    <dbReference type="NCBI Taxonomy" id="1867774"/>
    <lineage>
        <taxon>Bacteria</taxon>
        <taxon>Pseudomonadati</taxon>
        <taxon>Pseudomonadota</taxon>
        <taxon>Alphaproteobacteria</taxon>
        <taxon>Rhodospirillales</taxon>
        <taxon>Dongiaceae</taxon>
        <taxon>Aliidongia</taxon>
    </lineage>
</organism>
<protein>
    <submittedName>
        <fullName evidence="2">Peptidase C45</fullName>
    </submittedName>
</protein>
<dbReference type="NCBIfam" id="NF040521">
    <property type="entry name" value="C45_proenzyme"/>
    <property type="match status" value="1"/>
</dbReference>
<dbReference type="EMBL" id="BMJQ01000015">
    <property type="protein sequence ID" value="GGF38257.1"/>
    <property type="molecule type" value="Genomic_DNA"/>
</dbReference>
<reference evidence="2" key="1">
    <citation type="journal article" date="2014" name="Int. J. Syst. Evol. Microbiol.">
        <title>Complete genome sequence of Corynebacterium casei LMG S-19264T (=DSM 44701T), isolated from a smear-ripened cheese.</title>
        <authorList>
            <consortium name="US DOE Joint Genome Institute (JGI-PGF)"/>
            <person name="Walter F."/>
            <person name="Albersmeier A."/>
            <person name="Kalinowski J."/>
            <person name="Ruckert C."/>
        </authorList>
    </citation>
    <scope>NUCLEOTIDE SEQUENCE</scope>
    <source>
        <strain evidence="2">CGMCC 1.15725</strain>
    </source>
</reference>
<proteinExistence type="predicted"/>
<dbReference type="Pfam" id="PF03417">
    <property type="entry name" value="AAT"/>
    <property type="match status" value="1"/>
</dbReference>
<name>A0A8J2YY11_9PROT</name>
<dbReference type="SUPFAM" id="SSF56235">
    <property type="entry name" value="N-terminal nucleophile aminohydrolases (Ntn hydrolases)"/>
    <property type="match status" value="1"/>
</dbReference>
<dbReference type="InterPro" id="IPR005079">
    <property type="entry name" value="Peptidase_C45_hydrolase"/>
</dbReference>
<gene>
    <name evidence="2" type="ORF">GCM10011611_50800</name>
</gene>
<feature type="domain" description="Peptidase C45 hydrolase" evidence="1">
    <location>
        <begin position="95"/>
        <end position="301"/>
    </location>
</feature>
<dbReference type="AlphaFoldDB" id="A0A8J2YY11"/>
<evidence type="ECO:0000313" key="2">
    <source>
        <dbReference type="EMBL" id="GGF38257.1"/>
    </source>
</evidence>